<dbReference type="AlphaFoldDB" id="A0A199URN0"/>
<keyword evidence="6" id="KW-0175">Coiled coil</keyword>
<dbReference type="Pfam" id="PF09454">
    <property type="entry name" value="Vps23_core"/>
    <property type="match status" value="1"/>
</dbReference>
<evidence type="ECO:0000256" key="4">
    <source>
        <dbReference type="ARBA" id="ARBA00022753"/>
    </source>
</evidence>
<dbReference type="CDD" id="cd11685">
    <property type="entry name" value="UEV_TSG101-like"/>
    <property type="match status" value="1"/>
</dbReference>
<dbReference type="Pfam" id="PF05743">
    <property type="entry name" value="UEV"/>
    <property type="match status" value="1"/>
</dbReference>
<evidence type="ECO:0000256" key="5">
    <source>
        <dbReference type="ARBA" id="ARBA00022927"/>
    </source>
</evidence>
<comment type="subcellular location">
    <subcellularLocation>
        <location evidence="1">Endosome</location>
    </subcellularLocation>
</comment>
<protein>
    <submittedName>
        <fullName evidence="11">Protein ELC</fullName>
    </submittedName>
</protein>
<name>A0A199URN0_ANACO</name>
<accession>A0A199URN0</accession>
<dbReference type="GO" id="GO:0008333">
    <property type="term" value="P:endosome to lysosome transport"/>
    <property type="evidence" value="ECO:0007669"/>
    <property type="project" value="TreeGrafter"/>
</dbReference>
<organism evidence="11 12">
    <name type="scientific">Ananas comosus</name>
    <name type="common">Pineapple</name>
    <name type="synonym">Ananas ananas</name>
    <dbReference type="NCBI Taxonomy" id="4615"/>
    <lineage>
        <taxon>Eukaryota</taxon>
        <taxon>Viridiplantae</taxon>
        <taxon>Streptophyta</taxon>
        <taxon>Embryophyta</taxon>
        <taxon>Tracheophyta</taxon>
        <taxon>Spermatophyta</taxon>
        <taxon>Magnoliopsida</taxon>
        <taxon>Liliopsida</taxon>
        <taxon>Poales</taxon>
        <taxon>Bromeliaceae</taxon>
        <taxon>Bromelioideae</taxon>
        <taxon>Ananas</taxon>
    </lineage>
</organism>
<reference evidence="11 12" key="1">
    <citation type="journal article" date="2016" name="DNA Res.">
        <title>The draft genome of MD-2 pineapple using hybrid error correction of long reads.</title>
        <authorList>
            <person name="Redwan R.M."/>
            <person name="Saidin A."/>
            <person name="Kumar S.V."/>
        </authorList>
    </citation>
    <scope>NUCLEOTIDE SEQUENCE [LARGE SCALE GENOMIC DNA]</scope>
    <source>
        <strain evidence="12">cv. MD2</strain>
        <tissue evidence="11">Leaf</tissue>
    </source>
</reference>
<evidence type="ECO:0000256" key="6">
    <source>
        <dbReference type="ARBA" id="ARBA00023054"/>
    </source>
</evidence>
<evidence type="ECO:0000313" key="11">
    <source>
        <dbReference type="EMBL" id="OAY67458.1"/>
    </source>
</evidence>
<gene>
    <name evidence="11" type="ORF">ACMD2_06694</name>
</gene>
<dbReference type="Gene3D" id="6.10.140.820">
    <property type="match status" value="1"/>
</dbReference>
<sequence length="410" mass="45022">MAPPPSPPIPASPGAQFAQQFLSTALSQRGPSALPYAEDVKWLIRNHLVALADAFPSLHPKSALFTHNDGRAATLLQAEGTVPIVYSGVVYNIPAVIWLPEPYPRSPPLVFLSPTRDMVIKPHHPHVDQSRSVHVPYLRSWVFPSSNLVDLVRSLSHLFGLDPPLYTRQSPSSHSNPSPSPNPNPNPNPNASPSPSASSRIYPSSSPYGSGGRFPHSPAPSRPPAEDPAEVFRRNAISKIVDRAHADMAGMRRTREAEMEGLFSTQAELRRRAGELSRGLGEMGEEKEGLEQQLQLVLMNTDVMEGWVRDNEVGRRRRRDVDVDDAFELADALSRQMLDCTAADLAAEDTIYALDKAVQEGSIPFEGYIKSVRALAREQFFHRALAARVRAAQVQAQVTSMASRVPQYAS</sequence>
<dbReference type="InterPro" id="IPR016135">
    <property type="entry name" value="UBQ-conjugating_enzyme/RWD"/>
</dbReference>
<dbReference type="InterPro" id="IPR052070">
    <property type="entry name" value="ESCRT-I_UEV_domain"/>
</dbReference>
<proteinExistence type="inferred from homology"/>
<evidence type="ECO:0000313" key="12">
    <source>
        <dbReference type="Proteomes" id="UP000092600"/>
    </source>
</evidence>
<dbReference type="GO" id="GO:0015031">
    <property type="term" value="P:protein transport"/>
    <property type="evidence" value="ECO:0007669"/>
    <property type="project" value="UniProtKB-UniRule"/>
</dbReference>
<comment type="caution">
    <text evidence="11">The sequence shown here is derived from an EMBL/GenBank/DDBJ whole genome shotgun (WGS) entry which is preliminary data.</text>
</comment>
<dbReference type="EMBL" id="LSRQ01005554">
    <property type="protein sequence ID" value="OAY67458.1"/>
    <property type="molecule type" value="Genomic_DNA"/>
</dbReference>
<evidence type="ECO:0000259" key="9">
    <source>
        <dbReference type="PROSITE" id="PS51312"/>
    </source>
</evidence>
<dbReference type="PANTHER" id="PTHR23306:SF3">
    <property type="entry name" value="TUMOR SUPPRESSOR PROTEIN 101"/>
    <property type="match status" value="1"/>
</dbReference>
<evidence type="ECO:0000256" key="1">
    <source>
        <dbReference type="ARBA" id="ARBA00004177"/>
    </source>
</evidence>
<evidence type="ECO:0000259" key="10">
    <source>
        <dbReference type="PROSITE" id="PS51322"/>
    </source>
</evidence>
<keyword evidence="5 7" id="KW-0653">Protein transport</keyword>
<keyword evidence="3 7" id="KW-0813">Transport</keyword>
<keyword evidence="4" id="KW-0967">Endosome</keyword>
<feature type="domain" description="UEV" evidence="10">
    <location>
        <begin position="25"/>
        <end position="169"/>
    </location>
</feature>
<dbReference type="GO" id="GO:0043130">
    <property type="term" value="F:ubiquitin binding"/>
    <property type="evidence" value="ECO:0007669"/>
    <property type="project" value="TreeGrafter"/>
</dbReference>
<dbReference type="InterPro" id="IPR008883">
    <property type="entry name" value="UEV_N"/>
</dbReference>
<feature type="compositionally biased region" description="Pro residues" evidence="8">
    <location>
        <begin position="178"/>
        <end position="192"/>
    </location>
</feature>
<feature type="domain" description="SB" evidence="9">
    <location>
        <begin position="331"/>
        <end position="399"/>
    </location>
</feature>
<dbReference type="GO" id="GO:0000813">
    <property type="term" value="C:ESCRT I complex"/>
    <property type="evidence" value="ECO:0007669"/>
    <property type="project" value="TreeGrafter"/>
</dbReference>
<dbReference type="PROSITE" id="PS51322">
    <property type="entry name" value="UEV"/>
    <property type="match status" value="1"/>
</dbReference>
<dbReference type="PANTHER" id="PTHR23306">
    <property type="entry name" value="TUMOR SUSCEPTIBILITY GENE 101 PROTEIN-RELATED"/>
    <property type="match status" value="1"/>
</dbReference>
<dbReference type="PROSITE" id="PS51312">
    <property type="entry name" value="SB"/>
    <property type="match status" value="1"/>
</dbReference>
<dbReference type="Proteomes" id="UP000092600">
    <property type="component" value="Unassembled WGS sequence"/>
</dbReference>
<dbReference type="InterPro" id="IPR037202">
    <property type="entry name" value="ESCRT_assembly_dom"/>
</dbReference>
<feature type="compositionally biased region" description="Low complexity" evidence="8">
    <location>
        <begin position="193"/>
        <end position="207"/>
    </location>
</feature>
<evidence type="ECO:0000256" key="2">
    <source>
        <dbReference type="ARBA" id="ARBA00009594"/>
    </source>
</evidence>
<evidence type="ECO:0000256" key="8">
    <source>
        <dbReference type="SAM" id="MobiDB-lite"/>
    </source>
</evidence>
<dbReference type="SUPFAM" id="SSF54495">
    <property type="entry name" value="UBC-like"/>
    <property type="match status" value="1"/>
</dbReference>
<dbReference type="Gene3D" id="3.10.110.10">
    <property type="entry name" value="Ubiquitin Conjugating Enzyme"/>
    <property type="match status" value="1"/>
</dbReference>
<dbReference type="InterPro" id="IPR017916">
    <property type="entry name" value="SB_dom"/>
</dbReference>
<comment type="similarity">
    <text evidence="2">Belongs to the ubiquitin-conjugating enzyme family. UEV subfamily.</text>
</comment>
<feature type="region of interest" description="Disordered" evidence="8">
    <location>
        <begin position="166"/>
        <end position="228"/>
    </location>
</feature>
<evidence type="ECO:0000256" key="3">
    <source>
        <dbReference type="ARBA" id="ARBA00022448"/>
    </source>
</evidence>
<dbReference type="STRING" id="4615.A0A199URN0"/>
<dbReference type="SUPFAM" id="SSF140111">
    <property type="entry name" value="Endosomal sorting complex assembly domain"/>
    <property type="match status" value="1"/>
</dbReference>
<evidence type="ECO:0000256" key="7">
    <source>
        <dbReference type="PROSITE-ProRule" id="PRU00644"/>
    </source>
</evidence>